<evidence type="ECO:0000313" key="1">
    <source>
        <dbReference type="EMBL" id="MBB3066652.1"/>
    </source>
</evidence>
<organism evidence="1 2">
    <name type="scientific">Limibacillus halophilus</name>
    <dbReference type="NCBI Taxonomy" id="1579333"/>
    <lineage>
        <taxon>Bacteria</taxon>
        <taxon>Pseudomonadati</taxon>
        <taxon>Pseudomonadota</taxon>
        <taxon>Alphaproteobacteria</taxon>
        <taxon>Rhodospirillales</taxon>
        <taxon>Rhodovibrionaceae</taxon>
        <taxon>Limibacillus</taxon>
    </lineage>
</organism>
<evidence type="ECO:0000313" key="2">
    <source>
        <dbReference type="Proteomes" id="UP000581135"/>
    </source>
</evidence>
<dbReference type="Proteomes" id="UP000581135">
    <property type="component" value="Unassembled WGS sequence"/>
</dbReference>
<protein>
    <submittedName>
        <fullName evidence="1">Uncharacterized protein</fullName>
    </submittedName>
</protein>
<dbReference type="EMBL" id="JACHXA010000009">
    <property type="protein sequence ID" value="MBB3066652.1"/>
    <property type="molecule type" value="Genomic_DNA"/>
</dbReference>
<accession>A0A839SVY9</accession>
<sequence>MKTDWAGPTIPQLLTVKQLAQDSRFPWLTESALRHLIFNSQSRFSAAGDVLEGNGLDGAIIRVGRRILINIDEFVSWLNSQSEGGHHD</sequence>
<comment type="caution">
    <text evidence="1">The sequence shown here is derived from an EMBL/GenBank/DDBJ whole genome shotgun (WGS) entry which is preliminary data.</text>
</comment>
<gene>
    <name evidence="1" type="ORF">FHR98_002960</name>
</gene>
<reference evidence="1 2" key="1">
    <citation type="submission" date="2020-08" db="EMBL/GenBank/DDBJ databases">
        <title>Genomic Encyclopedia of Type Strains, Phase III (KMG-III): the genomes of soil and plant-associated and newly described type strains.</title>
        <authorList>
            <person name="Whitman W."/>
        </authorList>
    </citation>
    <scope>NUCLEOTIDE SEQUENCE [LARGE SCALE GENOMIC DNA]</scope>
    <source>
        <strain evidence="1 2">CECT 8803</strain>
    </source>
</reference>
<dbReference type="AlphaFoldDB" id="A0A839SVY9"/>
<keyword evidence="2" id="KW-1185">Reference proteome</keyword>
<dbReference type="RefSeq" id="WP_183417477.1">
    <property type="nucleotide sequence ID" value="NZ_JACHXA010000009.1"/>
</dbReference>
<name>A0A839SVY9_9PROT</name>
<proteinExistence type="predicted"/>